<dbReference type="AlphaFoldDB" id="A0A4Z2GW43"/>
<proteinExistence type="predicted"/>
<feature type="compositionally biased region" description="Basic and acidic residues" evidence="1">
    <location>
        <begin position="74"/>
        <end position="86"/>
    </location>
</feature>
<comment type="caution">
    <text evidence="2">The sequence shown here is derived from an EMBL/GenBank/DDBJ whole genome shotgun (WGS) entry which is preliminary data.</text>
</comment>
<dbReference type="Proteomes" id="UP000314294">
    <property type="component" value="Unassembled WGS sequence"/>
</dbReference>
<evidence type="ECO:0000313" key="2">
    <source>
        <dbReference type="EMBL" id="TNN57679.1"/>
    </source>
</evidence>
<name>A0A4Z2GW43_9TELE</name>
<protein>
    <submittedName>
        <fullName evidence="2">Uncharacterized protein</fullName>
    </submittedName>
</protein>
<reference evidence="2 3" key="1">
    <citation type="submission" date="2019-03" db="EMBL/GenBank/DDBJ databases">
        <title>First draft genome of Liparis tanakae, snailfish: a comprehensive survey of snailfish specific genes.</title>
        <authorList>
            <person name="Kim W."/>
            <person name="Song I."/>
            <person name="Jeong J.-H."/>
            <person name="Kim D."/>
            <person name="Kim S."/>
            <person name="Ryu S."/>
            <person name="Song J.Y."/>
            <person name="Lee S.K."/>
        </authorList>
    </citation>
    <scope>NUCLEOTIDE SEQUENCE [LARGE SCALE GENOMIC DNA]</scope>
    <source>
        <tissue evidence="2">Muscle</tissue>
    </source>
</reference>
<sequence length="86" mass="9487">MALPVVRVLEDPSLMSVDCKYESAEYEIAGDAINVISLLLAGKQTSTVQKAITLIAAKPKTKKKEEEEEEEKDGVDCETEKGKDMR</sequence>
<accession>A0A4Z2GW43</accession>
<gene>
    <name evidence="2" type="ORF">EYF80_032141</name>
</gene>
<keyword evidence="3" id="KW-1185">Reference proteome</keyword>
<feature type="region of interest" description="Disordered" evidence="1">
    <location>
        <begin position="58"/>
        <end position="86"/>
    </location>
</feature>
<organism evidence="2 3">
    <name type="scientific">Liparis tanakae</name>
    <name type="common">Tanaka's snailfish</name>
    <dbReference type="NCBI Taxonomy" id="230148"/>
    <lineage>
        <taxon>Eukaryota</taxon>
        <taxon>Metazoa</taxon>
        <taxon>Chordata</taxon>
        <taxon>Craniata</taxon>
        <taxon>Vertebrata</taxon>
        <taxon>Euteleostomi</taxon>
        <taxon>Actinopterygii</taxon>
        <taxon>Neopterygii</taxon>
        <taxon>Teleostei</taxon>
        <taxon>Neoteleostei</taxon>
        <taxon>Acanthomorphata</taxon>
        <taxon>Eupercaria</taxon>
        <taxon>Perciformes</taxon>
        <taxon>Cottioidei</taxon>
        <taxon>Cottales</taxon>
        <taxon>Liparidae</taxon>
        <taxon>Liparis</taxon>
    </lineage>
</organism>
<dbReference type="EMBL" id="SRLO01000399">
    <property type="protein sequence ID" value="TNN57679.1"/>
    <property type="molecule type" value="Genomic_DNA"/>
</dbReference>
<evidence type="ECO:0000256" key="1">
    <source>
        <dbReference type="SAM" id="MobiDB-lite"/>
    </source>
</evidence>
<evidence type="ECO:0000313" key="3">
    <source>
        <dbReference type="Proteomes" id="UP000314294"/>
    </source>
</evidence>